<feature type="compositionally biased region" description="Polar residues" evidence="3">
    <location>
        <begin position="1762"/>
        <end position="1785"/>
    </location>
</feature>
<feature type="compositionally biased region" description="Acidic residues" evidence="3">
    <location>
        <begin position="1858"/>
        <end position="1868"/>
    </location>
</feature>
<dbReference type="Pfam" id="PF00665">
    <property type="entry name" value="rve"/>
    <property type="match status" value="1"/>
</dbReference>
<dbReference type="InterPro" id="IPR046796">
    <property type="entry name" value="Transposase_32_dom"/>
</dbReference>
<dbReference type="PANTHER" id="PTHR42648:SF21">
    <property type="entry name" value="CYSTEINE-RICH RLK (RECEPTOR-LIKE PROTEIN KINASE) 8"/>
    <property type="match status" value="1"/>
</dbReference>
<dbReference type="Pfam" id="PF20167">
    <property type="entry name" value="Transposase_32"/>
    <property type="match status" value="1"/>
</dbReference>
<feature type="region of interest" description="Disordered" evidence="3">
    <location>
        <begin position="1672"/>
        <end position="1881"/>
    </location>
</feature>
<feature type="region of interest" description="Disordered" evidence="3">
    <location>
        <begin position="1183"/>
        <end position="1211"/>
    </location>
</feature>
<reference evidence="6" key="1">
    <citation type="journal article" date="2017" name="Front. Plant Sci.">
        <title>Climate Clever Clovers: New Paradigm to Reduce the Environmental Footprint of Ruminants by Breeding Low Methanogenic Forages Utilizing Haplotype Variation.</title>
        <authorList>
            <person name="Kaur P."/>
            <person name="Appels R."/>
            <person name="Bayer P.E."/>
            <person name="Keeble-Gagnere G."/>
            <person name="Wang J."/>
            <person name="Hirakawa H."/>
            <person name="Shirasawa K."/>
            <person name="Vercoe P."/>
            <person name="Stefanova K."/>
            <person name="Durmic Z."/>
            <person name="Nichols P."/>
            <person name="Revell C."/>
            <person name="Isobe S.N."/>
            <person name="Edwards D."/>
            <person name="Erskine W."/>
        </authorList>
    </citation>
    <scope>NUCLEOTIDE SEQUENCE [LARGE SCALE GENOMIC DNA]</scope>
    <source>
        <strain evidence="6">cv. Daliak</strain>
    </source>
</reference>
<name>A0A2Z6MTK9_TRISU</name>
<gene>
    <name evidence="5" type="ORF">TSUD_29420</name>
</gene>
<dbReference type="SUPFAM" id="SSF53098">
    <property type="entry name" value="Ribonuclease H-like"/>
    <property type="match status" value="1"/>
</dbReference>
<dbReference type="Pfam" id="PF25597">
    <property type="entry name" value="SH3_retrovirus"/>
    <property type="match status" value="1"/>
</dbReference>
<sequence>MVAKQVWNIVQNPNSLVAKLIKARYFSRSSLFEAPLGYNPSFAWRSMWQARQILSLGCRWRIGSGVNIRVMHDPWLRGSANRWVPSPQPAGVYQLSVRDLLHENYKAWNIVKVRNLFSKDVAEKILETPLVSSVREDKVVCEEERNGCYSVKSGYKLAMCYIIGSDKYHVMGNWNGIWKAQAPHKARHLLWRLCRGCLPTRSRLLERRVECTLNCPVCDEEIEDELHIFFRCAVAWESWSAAALSFVLYNATYQQTNALDRIFAICSNESSDIVGRVAMLLWCIWHNRNDKLWNDNVQMPRQIGRHAFDAWNDWTSMGLCFRDNSGHFMAGMTQWQQTVISSVEGEAWALLLAMEEARYRGLDRVQFESDSKVLIEVIHMKRRGNSEFLSIVQDILSLMSSFINFEVKFVRRQANLVAHTLARAANSWASFHRFENIPFCIERLVFNEMQSITLAVWLRGGEIRVSNLGGSRLKEARGELQGTILVAMEMEGGAVSRPPLLDGTNYNYWKSRMEAFLRSVDSRTWKSVITGWEHPTVTDKDNVVSLKPEGEWSKTEDELALGNHKALNALYNGVDKNMFRLIKRCTQAKEAWEILRTTQEGTSKVKNSRLQMLTTKFENLKMKEDETVHDFYMTVLDFANTFDSLGEKLSEEKMVRKMLRSLPKSFDMKVTCIEEFRDLSEIRLHDLVGSLQTYELSANERSGSKNKNIAFVSNADTDDAQDEADTDESLSEAMALVGRQFNKVLRRMDRRGKQNVKQNVSPISLDINKNSGFQKKPKVEEKVSQVRGVQCHECSGYGHIRYECPNYLKKQQKGMTATWSEDEDSDDDTSGETAKHITALTGLCSSDTESNHGDVSYEEKLGHLNLKSMKKIITEEAVRGMPKLKIEEGKICGECQVGKQIKMSHPTVPHLTTSRVLELLHMDLMGPMQVESLGGKKYAFVVVDDYSRYTWISFLREKSDTFFVFKDLCVQLQREKDEGIIRVRSDHGREFENSSFADFCASEGIGHEFSSPITPQQNGVMERKNRTLQECARVMLHAKKLPYHFWAEAMSTACYIHNRVTLRTGTSNTLYELWKGRKPTVKYFHIFGSKCYILTDREPRRKLDPKSEEGIFLGYSTNSRAFRVFNSRTSTVMESINVVVEDTFSAKETDADPHADSTPTPSDGLEEEIHIDKVEKSGRETDLYNAPVNKGPSVRVQKNHPTDLIIGDPDQGITTRRSQDVVSNACFVSKIEPKNVKEALTDEFWIEAMQEELNQFKRCEVWDLVPRPIATNIIGTKWVYKNKSDSQGVVTRNKARLVAQGYTQIEGVDFEETFAPVARLESISLLLGVACFLKFKLYQMDVKSAFLNGYLNEDVYVEQPKGFVDPNHPDHVYKLKKALYGLKQAPRAWYERLTEYLIKQGYRKGGNDKTLFVKAEEKELLIAQIYVDDIVFGGMSDRMVQHFVQQMQSEFEMSMVGELTFFLGLQVKQMEDTMFISQSKYAKNIVKKFGMESASHKRTPAPTHLKLSKDEKGVKVDQSLYRSMIGSLLYLTASRPDITFAVGVCARYQVEPKKSVYCARAKKLNSSYFVHADQEKGILKTPLSIHIPHAKPFHFCCFVITQYLHSFYRYIVPALLHSLTSLQDFHIPVSIMSANTEITPDERASDHSMTPETIAYNDSALIDQQQIDEASTVKMVKSSKRSKSSASSSQPKSKKHKKKRSSHSSGLIKEKKSKKKKSGKKHETNRSFSMTDLYLTPNPFNPDDSSNVDKSGESPVAADVNAISNLNEETLKNPQSTVVSASENPNSDKEEETPPVNDRVETGTVADDVNQENVILETTDEELEKSPSRDNVAEDVGTLAGSSGGLPNNTTVTVDEGSWTDDDYDVNEDLTTPVEKDGSGARVEEIQDVDVEEDLIITNEKIVHSTPDQGVAGRTRLRSGRTPVLLDPPRTRSKGSRPTEKKKLIQKRKEISASESDYEVEEIVAPSVGTSRKKARRGRIQDSDLDAPLDNISFHNIRNVSQWNYTVCDLGKCYELLVKEFLVNIGLDCDDPFSAEYQKVFVRGLCIDFSPSIINQFLERSDDVVPDLEVTENEVCRTITGNRVLQWPRKVKLSTTNLTVKYALLNKIASANWVHTSHNYYVATGLGKIIYAVGTKTPFNFGSCIFEQTLLHAKSTATRLPIAFPTVLCGIMLDQHPNIIRSSDILCKREAPLTFDCRLLEGPHEVDIAVPSATPSGVPMSRKQMIADLQDVSKVLGDKKLKVDKVIEALMLEEKSTAAHTSQAPIVDIAVQDSDESLGF</sequence>
<dbReference type="Pfam" id="PF07727">
    <property type="entry name" value="RVT_2"/>
    <property type="match status" value="1"/>
</dbReference>
<dbReference type="Proteomes" id="UP000242715">
    <property type="component" value="Unassembled WGS sequence"/>
</dbReference>
<dbReference type="InterPro" id="IPR026960">
    <property type="entry name" value="RVT-Znf"/>
</dbReference>
<dbReference type="SUPFAM" id="SSF57756">
    <property type="entry name" value="Retrovirus zinc finger-like domains"/>
    <property type="match status" value="1"/>
</dbReference>
<dbReference type="InterPro" id="IPR039537">
    <property type="entry name" value="Retrotran_Ty1/copia-like"/>
</dbReference>
<dbReference type="CDD" id="cd06222">
    <property type="entry name" value="RNase_H_like"/>
    <property type="match status" value="1"/>
</dbReference>
<dbReference type="PANTHER" id="PTHR42648">
    <property type="entry name" value="TRANSPOSASE, PUTATIVE-RELATED"/>
    <property type="match status" value="1"/>
</dbReference>
<keyword evidence="6" id="KW-1185">Reference proteome</keyword>
<evidence type="ECO:0000256" key="1">
    <source>
        <dbReference type="ARBA" id="ARBA00022723"/>
    </source>
</evidence>
<dbReference type="InterPro" id="IPR013103">
    <property type="entry name" value="RVT_2"/>
</dbReference>
<feature type="domain" description="Integrase catalytic" evidence="4">
    <location>
        <begin position="905"/>
        <end position="1078"/>
    </location>
</feature>
<feature type="compositionally biased region" description="Basic residues" evidence="3">
    <location>
        <begin position="1711"/>
        <end position="1720"/>
    </location>
</feature>
<dbReference type="PROSITE" id="PS50994">
    <property type="entry name" value="INTEGRASE"/>
    <property type="match status" value="1"/>
</dbReference>
<evidence type="ECO:0000313" key="6">
    <source>
        <dbReference type="Proteomes" id="UP000242715"/>
    </source>
</evidence>
<dbReference type="GO" id="GO:0004523">
    <property type="term" value="F:RNA-DNA hybrid ribonuclease activity"/>
    <property type="evidence" value="ECO:0007669"/>
    <property type="project" value="InterPro"/>
</dbReference>
<dbReference type="OrthoDB" id="97058at2759"/>
<dbReference type="SUPFAM" id="SSF56672">
    <property type="entry name" value="DNA/RNA polymerases"/>
    <property type="match status" value="1"/>
</dbReference>
<proteinExistence type="predicted"/>
<evidence type="ECO:0000256" key="2">
    <source>
        <dbReference type="ARBA" id="ARBA00022801"/>
    </source>
</evidence>
<dbReference type="InterPro" id="IPR002156">
    <property type="entry name" value="RNaseH_domain"/>
</dbReference>
<dbReference type="Pfam" id="PF13966">
    <property type="entry name" value="zf-RVT"/>
    <property type="match status" value="1"/>
</dbReference>
<dbReference type="EMBL" id="DF973564">
    <property type="protein sequence ID" value="GAU34701.1"/>
    <property type="molecule type" value="Genomic_DNA"/>
</dbReference>
<dbReference type="GO" id="GO:0003676">
    <property type="term" value="F:nucleic acid binding"/>
    <property type="evidence" value="ECO:0007669"/>
    <property type="project" value="InterPro"/>
</dbReference>
<accession>A0A2Z6MTK9</accession>
<dbReference type="Gene3D" id="3.30.420.10">
    <property type="entry name" value="Ribonuclease H-like superfamily/Ribonuclease H"/>
    <property type="match status" value="2"/>
</dbReference>
<evidence type="ECO:0000313" key="5">
    <source>
        <dbReference type="EMBL" id="GAU34701.1"/>
    </source>
</evidence>
<evidence type="ECO:0000259" key="4">
    <source>
        <dbReference type="PROSITE" id="PS50994"/>
    </source>
</evidence>
<dbReference type="Pfam" id="PF13976">
    <property type="entry name" value="gag_pre-integrs"/>
    <property type="match status" value="1"/>
</dbReference>
<dbReference type="InterPro" id="IPR012337">
    <property type="entry name" value="RNaseH-like_sf"/>
</dbReference>
<dbReference type="InterPro" id="IPR044730">
    <property type="entry name" value="RNase_H-like_dom_plant"/>
</dbReference>
<dbReference type="Pfam" id="PF13456">
    <property type="entry name" value="RVT_3"/>
    <property type="match status" value="1"/>
</dbReference>
<dbReference type="InterPro" id="IPR036397">
    <property type="entry name" value="RNaseH_sf"/>
</dbReference>
<feature type="compositionally biased region" description="Basic residues" evidence="3">
    <location>
        <begin position="1692"/>
        <end position="1702"/>
    </location>
</feature>
<dbReference type="InterPro" id="IPR001584">
    <property type="entry name" value="Integrase_cat-core"/>
</dbReference>
<protein>
    <recommendedName>
        <fullName evidence="4">Integrase catalytic domain-containing protein</fullName>
    </recommendedName>
</protein>
<dbReference type="InterPro" id="IPR036875">
    <property type="entry name" value="Znf_CCHC_sf"/>
</dbReference>
<dbReference type="InterPro" id="IPR057670">
    <property type="entry name" value="SH3_retrovirus"/>
</dbReference>
<dbReference type="InterPro" id="IPR025724">
    <property type="entry name" value="GAG-pre-integrase_dom"/>
</dbReference>
<organism evidence="5 6">
    <name type="scientific">Trifolium subterraneum</name>
    <name type="common">Subterranean clover</name>
    <dbReference type="NCBI Taxonomy" id="3900"/>
    <lineage>
        <taxon>Eukaryota</taxon>
        <taxon>Viridiplantae</taxon>
        <taxon>Streptophyta</taxon>
        <taxon>Embryophyta</taxon>
        <taxon>Tracheophyta</taxon>
        <taxon>Spermatophyta</taxon>
        <taxon>Magnoliopsida</taxon>
        <taxon>eudicotyledons</taxon>
        <taxon>Gunneridae</taxon>
        <taxon>Pentapetalae</taxon>
        <taxon>rosids</taxon>
        <taxon>fabids</taxon>
        <taxon>Fabales</taxon>
        <taxon>Fabaceae</taxon>
        <taxon>Papilionoideae</taxon>
        <taxon>50 kb inversion clade</taxon>
        <taxon>NPAAA clade</taxon>
        <taxon>Hologalegina</taxon>
        <taxon>IRL clade</taxon>
        <taxon>Trifolieae</taxon>
        <taxon>Trifolium</taxon>
    </lineage>
</organism>
<dbReference type="InterPro" id="IPR043502">
    <property type="entry name" value="DNA/RNA_pol_sf"/>
</dbReference>
<dbReference type="GO" id="GO:0015074">
    <property type="term" value="P:DNA integration"/>
    <property type="evidence" value="ECO:0007669"/>
    <property type="project" value="InterPro"/>
</dbReference>
<evidence type="ECO:0000256" key="3">
    <source>
        <dbReference type="SAM" id="MobiDB-lite"/>
    </source>
</evidence>
<feature type="region of interest" description="Disordered" evidence="3">
    <location>
        <begin position="1906"/>
        <end position="1948"/>
    </location>
</feature>
<keyword evidence="2" id="KW-0378">Hydrolase</keyword>
<keyword evidence="1" id="KW-0479">Metal-binding</keyword>
<dbReference type="Pfam" id="PF14223">
    <property type="entry name" value="Retrotran_gag_2"/>
    <property type="match status" value="1"/>
</dbReference>
<dbReference type="GO" id="GO:0008270">
    <property type="term" value="F:zinc ion binding"/>
    <property type="evidence" value="ECO:0007669"/>
    <property type="project" value="InterPro"/>
</dbReference>
<feature type="compositionally biased region" description="Basic and acidic residues" evidence="3">
    <location>
        <begin position="1937"/>
        <end position="1948"/>
    </location>
</feature>